<evidence type="ECO:0000313" key="3">
    <source>
        <dbReference type="EMBL" id="CAE6448069.1"/>
    </source>
</evidence>
<dbReference type="InterPro" id="IPR046541">
    <property type="entry name" value="DUF6606"/>
</dbReference>
<proteinExistence type="predicted"/>
<evidence type="ECO:0000313" key="4">
    <source>
        <dbReference type="Proteomes" id="UP000663846"/>
    </source>
</evidence>
<reference evidence="3" key="1">
    <citation type="submission" date="2021-01" db="EMBL/GenBank/DDBJ databases">
        <authorList>
            <person name="Kaushik A."/>
        </authorList>
    </citation>
    <scope>NUCLEOTIDE SEQUENCE</scope>
    <source>
        <strain evidence="3">AG1-1C</strain>
    </source>
</reference>
<dbReference type="Proteomes" id="UP000663846">
    <property type="component" value="Unassembled WGS sequence"/>
</dbReference>
<gene>
    <name evidence="3" type="ORF">RDB_LOCUS141190</name>
</gene>
<evidence type="ECO:0000259" key="2">
    <source>
        <dbReference type="Pfam" id="PF20255"/>
    </source>
</evidence>
<dbReference type="Pfam" id="PF20255">
    <property type="entry name" value="DUF6606"/>
    <property type="match status" value="1"/>
</dbReference>
<dbReference type="EMBL" id="CAJMWS010000500">
    <property type="protein sequence ID" value="CAE6448069.1"/>
    <property type="molecule type" value="Genomic_DNA"/>
</dbReference>
<feature type="coiled-coil region" evidence="1">
    <location>
        <begin position="563"/>
        <end position="590"/>
    </location>
</feature>
<evidence type="ECO:0000256" key="1">
    <source>
        <dbReference type="SAM" id="Coils"/>
    </source>
</evidence>
<comment type="caution">
    <text evidence="3">The sequence shown here is derived from an EMBL/GenBank/DDBJ whole genome shotgun (WGS) entry which is preliminary data.</text>
</comment>
<name>A0A8H3GGG3_9AGAM</name>
<feature type="domain" description="DUF6606" evidence="2">
    <location>
        <begin position="13"/>
        <end position="270"/>
    </location>
</feature>
<keyword evidence="1" id="KW-0175">Coiled coil</keyword>
<organism evidence="3 4">
    <name type="scientific">Rhizoctonia solani</name>
    <dbReference type="NCBI Taxonomy" id="456999"/>
    <lineage>
        <taxon>Eukaryota</taxon>
        <taxon>Fungi</taxon>
        <taxon>Dikarya</taxon>
        <taxon>Basidiomycota</taxon>
        <taxon>Agaricomycotina</taxon>
        <taxon>Agaricomycetes</taxon>
        <taxon>Cantharellales</taxon>
        <taxon>Ceratobasidiaceae</taxon>
        <taxon>Rhizoctonia</taxon>
    </lineage>
</organism>
<accession>A0A8H3GGG3</accession>
<protein>
    <recommendedName>
        <fullName evidence="2">DUF6606 domain-containing protein</fullName>
    </recommendedName>
</protein>
<sequence>MSTLTDLSVLEHLVYNVFLPPKLPQEEPGKSFQKSVDLAIIHSVIRAGHEYSVKSGVSDKWSRIELMLKKLCRYVEDSLKEVQLNEDMKGMGPQESLLLYIQAQNAGLFIRKHSDYTSFEVFEAQAQAEELMSTSGKIVRQYPGPAVQVANSVADDRAFIDEVANILSRMSQERLFHAFATTWINDKGVNGTANPNYFAQYFLGFLRGMGSIFDPPLITKRLADEVLWLDATKPWRRSPIWLLVRVALQTSLNSTIEYKHFICYYHASILSECNKRIDFPSDLLYAMRVKTARRLYKARDTAPEFLIHVVKDAGEVTQDLIQGRWDKVQAARKQSRNQDFNDCKFHSATNQTLPNSLGYLKQVFESRPSNTTAIPHNFAPKHSPRLENIIEFCQYADGGLTQAFGNDPELALYDFETSVIENLPYWTSKRHNYFEACSTISSCFKQYSTAAKSYYSTDVADQSIMFLILIRLWMAIDELAIRECPLLSEFSPELPEDILDSLLLRTSEFLELARLVQQYIRGRHAKASSENTSIFSGNIASSSFEVQFFRSSSRHQRIKMDIEEKAQEQRDKKIAELNELNSRSKQLNIESLGMAHQYYEASGSTDQLDKRGDIDKRKRHSEFCVRCLKEKERDGLRIQLHEWPLPPEQIHAEAVVFELDPPEAFCVWRDITYEILVDLGTLHQRPNSKQHGALEAYNALVPWLSTAAFKPRITIASTVSLKELRCDTLITLPALEDKVCVKNPLHFQFYDRNRRTWACGPFSNTEFARYGTLKLPSKSLYSHLTYALERTTHTSNQVLADQHDCPKDLSLHEHTSFGQILIDSKSLGRLPPQYMENATYIRLFGQKILDVVPANSPGMEFTTKKHIYGYKVSLGFEKKNGNQKLIIQAQKKDGPLYELIPHETLSEDLPFFFSNDYHHWANTDKKFIEFHPISTPWLAEAYQWILSFDTSWAATLKNTTDDSLLIDVHSTSYERISQSICPLESDHYLHVTYSAKGQVEVELPRMKLSFFINQDKQLESHNFRGQVIDVDQSAGTLFGLRNQLLLRAKGAVAQSLPRSRFVLIPSGEVEFKLDGDHVLVLIKLNAHRNVEFYRYLVDEDLGYLETSEGLTSRLFKIYLHALTSYCLPDTLTGRTGTEEALYELSQASTSSFEQINLEQAKLLKAIGLLTPRYTYHPEDLKCMQAIKWADISFLSQHFAFSTAVTEILDYADTLRIFHPLEFKLEQFIASLKTSGTLLQRATRRSALYYSSDATGHVSPLVNYGPEIGNERVKQQVGPRVWHIVVGETQCSNLTT</sequence>